<keyword evidence="2" id="KW-1185">Reference proteome</keyword>
<dbReference type="Proteomes" id="UP000002518">
    <property type="component" value="Chromosome"/>
</dbReference>
<gene>
    <name evidence="1" type="ordered locus">APE_0661.1</name>
</gene>
<dbReference type="PIR" id="A72654">
    <property type="entry name" value="A72654"/>
</dbReference>
<protein>
    <submittedName>
        <fullName evidence="1">Uncharacterized protein</fullName>
    </submittedName>
</protein>
<dbReference type="KEGG" id="ape:APE_0661.1"/>
<dbReference type="GeneID" id="1444797"/>
<evidence type="ECO:0000313" key="2">
    <source>
        <dbReference type="Proteomes" id="UP000002518"/>
    </source>
</evidence>
<evidence type="ECO:0000313" key="1">
    <source>
        <dbReference type="EMBL" id="BAA79633.2"/>
    </source>
</evidence>
<sequence>MSGEAGVRQCCLDPSTFSHREGDIARAMGLSGEDASRVRKYVEDLLKQSPPPKVSEALERIWARDCGNLSLEQRIYATFILGVSIYGSMVQEYLIRSMSSREAKGASGGRRSP</sequence>
<dbReference type="AlphaFoldDB" id="Q9YEB3"/>
<dbReference type="EnsemblBacteria" id="BAA79633">
    <property type="protein sequence ID" value="BAA79633"/>
    <property type="gene ID" value="APE_0661.1"/>
</dbReference>
<accession>Q9YEB3</accession>
<organism evidence="1 2">
    <name type="scientific">Aeropyrum pernix (strain ATCC 700893 / DSM 11879 / JCM 9820 / NBRC 100138 / K1)</name>
    <dbReference type="NCBI Taxonomy" id="272557"/>
    <lineage>
        <taxon>Archaea</taxon>
        <taxon>Thermoproteota</taxon>
        <taxon>Thermoprotei</taxon>
        <taxon>Desulfurococcales</taxon>
        <taxon>Desulfurococcaceae</taxon>
        <taxon>Aeropyrum</taxon>
    </lineage>
</organism>
<proteinExistence type="predicted"/>
<dbReference type="RefSeq" id="WP_010865886.1">
    <property type="nucleotide sequence ID" value="NC_000854.2"/>
</dbReference>
<dbReference type="STRING" id="272557.APE_0661.1"/>
<reference evidence="1 2" key="1">
    <citation type="journal article" date="1999" name="DNA Res.">
        <title>Complete genome sequence of an aerobic hyper-thermophilic crenarchaeon, Aeropyrum pernix K1.</title>
        <authorList>
            <person name="Kawarabayasi Y."/>
            <person name="Hino Y."/>
            <person name="Horikawa H."/>
            <person name="Yamazaki S."/>
            <person name="Haikawa Y."/>
            <person name="Jin-no K."/>
            <person name="Takahashi M."/>
            <person name="Sekine M."/>
            <person name="Baba S."/>
            <person name="Ankai A."/>
            <person name="Kosugi H."/>
            <person name="Hosoyama A."/>
            <person name="Fukui S."/>
            <person name="Nagai Y."/>
            <person name="Nishijima K."/>
            <person name="Nakazawa H."/>
            <person name="Takamiya M."/>
            <person name="Masuda S."/>
            <person name="Funahashi T."/>
            <person name="Tanaka T."/>
            <person name="Kudoh Y."/>
            <person name="Yamazaki J."/>
            <person name="Kushida N."/>
            <person name="Oguchi A."/>
            <person name="Aoki K."/>
            <person name="Kubota K."/>
            <person name="Nakamura Y."/>
            <person name="Nomura N."/>
            <person name="Sako Y."/>
            <person name="Kikuchi H."/>
        </authorList>
    </citation>
    <scope>NUCLEOTIDE SEQUENCE [LARGE SCALE GENOMIC DNA]</scope>
    <source>
        <strain evidence="2">ATCC 700893 / DSM 11879 / JCM 9820 / NBRC 100138 / K1</strain>
    </source>
</reference>
<dbReference type="EMBL" id="BA000002">
    <property type="protein sequence ID" value="BAA79633.2"/>
    <property type="molecule type" value="Genomic_DNA"/>
</dbReference>
<dbReference type="eggNOG" id="arCOG14990">
    <property type="taxonomic scope" value="Archaea"/>
</dbReference>
<name>Q9YEB3_AERPE</name>